<dbReference type="EMBL" id="KM037970">
    <property type="protein sequence ID" value="AIG55431.1"/>
    <property type="molecule type" value="Genomic_DNA"/>
</dbReference>
<evidence type="ECO:0000256" key="1">
    <source>
        <dbReference type="SAM" id="MobiDB-lite"/>
    </source>
</evidence>
<proteinExistence type="predicted"/>
<dbReference type="AlphaFoldDB" id="A0A0A7CLP9"/>
<reference evidence="3" key="1">
    <citation type="journal article" date="2014" name="Genome Biol. Evol.">
        <title>The secreted proteins of Achlya hypogyna and Thraustotheca clavata identify the ancestral oomycete secretome and reveal gene acquisitions by horizontal gene transfer.</title>
        <authorList>
            <person name="Misner I."/>
            <person name="Blouin N."/>
            <person name="Leonard G."/>
            <person name="Richards T.A."/>
            <person name="Lane C.E."/>
        </authorList>
    </citation>
    <scope>NUCLEOTIDE SEQUENCE</scope>
    <source>
        <strain evidence="3">ATCC 34112</strain>
    </source>
</reference>
<feature type="compositionally biased region" description="Pro residues" evidence="1">
    <location>
        <begin position="141"/>
        <end position="152"/>
    </location>
</feature>
<feature type="chain" id="PRO_5002036917" evidence="2">
    <location>
        <begin position="23"/>
        <end position="175"/>
    </location>
</feature>
<feature type="signal peptide" evidence="2">
    <location>
        <begin position="1"/>
        <end position="22"/>
    </location>
</feature>
<protein>
    <submittedName>
        <fullName evidence="3">Secreted protein</fullName>
    </submittedName>
</protein>
<keyword evidence="2" id="KW-0732">Signal</keyword>
<sequence>MKSVSLATLVLILASTTAQTACTEDELRTAITNNVLTVAGSVMQCAMDVGLAPTSVPYPSQATADQLSAMASNPSCLKVYSSVQAGIAGIDPVCILTTVPKVITSADIVGISFANYLQLAQGEGTTATTAPPPQATTESPTPAPDSPTPTPLPDSSSSATTSTPTTAPSATQVTA</sequence>
<feature type="non-terminal residue" evidence="3">
    <location>
        <position position="175"/>
    </location>
</feature>
<name>A0A0A7CLP9_9STRA</name>
<feature type="compositionally biased region" description="Low complexity" evidence="1">
    <location>
        <begin position="153"/>
        <end position="175"/>
    </location>
</feature>
<evidence type="ECO:0000313" key="3">
    <source>
        <dbReference type="EMBL" id="AIG55431.1"/>
    </source>
</evidence>
<evidence type="ECO:0000256" key="2">
    <source>
        <dbReference type="SAM" id="SignalP"/>
    </source>
</evidence>
<feature type="region of interest" description="Disordered" evidence="1">
    <location>
        <begin position="124"/>
        <end position="175"/>
    </location>
</feature>
<accession>A0A0A7CLP9</accession>
<feature type="compositionally biased region" description="Low complexity" evidence="1">
    <location>
        <begin position="124"/>
        <end position="140"/>
    </location>
</feature>
<organism evidence="3">
    <name type="scientific">Thraustotheca clavata</name>
    <dbReference type="NCBI Taxonomy" id="74557"/>
    <lineage>
        <taxon>Eukaryota</taxon>
        <taxon>Sar</taxon>
        <taxon>Stramenopiles</taxon>
        <taxon>Oomycota</taxon>
        <taxon>Saprolegniomycetes</taxon>
        <taxon>Saprolegniales</taxon>
        <taxon>Achlyaceae</taxon>
        <taxon>Thraustotheca</taxon>
    </lineage>
</organism>